<dbReference type="AlphaFoldDB" id="A0A947DDD9"/>
<dbReference type="EMBL" id="JADOES010000007">
    <property type="protein sequence ID" value="MBT9314820.1"/>
    <property type="molecule type" value="Genomic_DNA"/>
</dbReference>
<feature type="region of interest" description="Disordered" evidence="1">
    <location>
        <begin position="1"/>
        <end position="28"/>
    </location>
</feature>
<gene>
    <name evidence="2" type="ORF">IXB50_05230</name>
</gene>
<dbReference type="Proteomes" id="UP000717364">
    <property type="component" value="Unassembled WGS sequence"/>
</dbReference>
<reference evidence="2" key="1">
    <citation type="submission" date="2020-11" db="EMBL/GenBank/DDBJ databases">
        <authorList>
            <person name="Konstantinou D."/>
            <person name="Gkelis S."/>
            <person name="Popin R."/>
            <person name="Fewer D."/>
            <person name="Sivonen K."/>
        </authorList>
    </citation>
    <scope>NUCLEOTIDE SEQUENCE</scope>
    <source>
        <strain evidence="2">TAU-MAC 1115</strain>
    </source>
</reference>
<protein>
    <submittedName>
        <fullName evidence="2">Uncharacterized protein</fullName>
    </submittedName>
</protein>
<evidence type="ECO:0000256" key="1">
    <source>
        <dbReference type="SAM" id="MobiDB-lite"/>
    </source>
</evidence>
<accession>A0A947DDD9</accession>
<evidence type="ECO:0000313" key="2">
    <source>
        <dbReference type="EMBL" id="MBT9314820.1"/>
    </source>
</evidence>
<organism evidence="2 3">
    <name type="scientific">Leptothoe spongobia TAU-MAC 1115</name>
    <dbReference type="NCBI Taxonomy" id="1967444"/>
    <lineage>
        <taxon>Bacteria</taxon>
        <taxon>Bacillati</taxon>
        <taxon>Cyanobacteriota</taxon>
        <taxon>Cyanophyceae</taxon>
        <taxon>Nodosilineales</taxon>
        <taxon>Cymatolegaceae</taxon>
        <taxon>Leptothoe</taxon>
        <taxon>Leptothoe spongobia</taxon>
    </lineage>
</organism>
<evidence type="ECO:0000313" key="3">
    <source>
        <dbReference type="Proteomes" id="UP000717364"/>
    </source>
</evidence>
<sequence length="77" mass="8591">MMERQACRGVWGSLGPHEQEGFGEESPEQPLSLLANFQPMIFKWLVDRRTDCLGLLRVPQTPMAKTGPPVLEPSGKI</sequence>
<reference evidence="2" key="2">
    <citation type="journal article" date="2021" name="Mar. Drugs">
        <title>Genome Reduction and Secondary Metabolism of the Marine Sponge-Associated Cyanobacterium Leptothoe.</title>
        <authorList>
            <person name="Konstantinou D."/>
            <person name="Popin R.V."/>
            <person name="Fewer D.P."/>
            <person name="Sivonen K."/>
            <person name="Gkelis S."/>
        </authorList>
    </citation>
    <scope>NUCLEOTIDE SEQUENCE</scope>
    <source>
        <strain evidence="2">TAU-MAC 1115</strain>
    </source>
</reference>
<name>A0A947DDD9_9CYAN</name>
<dbReference type="RefSeq" id="WP_215607895.1">
    <property type="nucleotide sequence ID" value="NZ_JADOES010000007.1"/>
</dbReference>
<keyword evidence="3" id="KW-1185">Reference proteome</keyword>
<comment type="caution">
    <text evidence="2">The sequence shown here is derived from an EMBL/GenBank/DDBJ whole genome shotgun (WGS) entry which is preliminary data.</text>
</comment>
<proteinExistence type="predicted"/>